<dbReference type="EMBL" id="SNVI01000005">
    <property type="protein sequence ID" value="TFE37354.1"/>
    <property type="molecule type" value="Genomic_DNA"/>
</dbReference>
<name>A0A4Y8MIZ8_9BURK</name>
<gene>
    <name evidence="3" type="ORF">E2553_38340</name>
</gene>
<evidence type="ECO:0000313" key="3">
    <source>
        <dbReference type="EMBL" id="TFE37354.1"/>
    </source>
</evidence>
<reference evidence="3 4" key="1">
    <citation type="submission" date="2019-03" db="EMBL/GenBank/DDBJ databases">
        <title>Complete Genome Sequence of Paraburkholderia dipogonis ICMP 19430T, a Nitrogen-fixing Symbiont of the South African Invasive Legume Dipogon lignosus in New Zealand.</title>
        <authorList>
            <person name="De Meyer S.E."/>
        </authorList>
    </citation>
    <scope>NUCLEOTIDE SEQUENCE [LARGE SCALE GENOMIC DNA]</scope>
    <source>
        <strain evidence="3 4">ICMP 19430</strain>
    </source>
</reference>
<dbReference type="GO" id="GO:0016491">
    <property type="term" value="F:oxidoreductase activity"/>
    <property type="evidence" value="ECO:0007669"/>
    <property type="project" value="UniProtKB-KW"/>
</dbReference>
<evidence type="ECO:0000256" key="1">
    <source>
        <dbReference type="ARBA" id="ARBA00023002"/>
    </source>
</evidence>
<dbReference type="Proteomes" id="UP000297385">
    <property type="component" value="Unassembled WGS sequence"/>
</dbReference>
<evidence type="ECO:0000313" key="4">
    <source>
        <dbReference type="Proteomes" id="UP000297385"/>
    </source>
</evidence>
<feature type="domain" description="FAD dependent oxidoreductase" evidence="2">
    <location>
        <begin position="86"/>
        <end position="160"/>
    </location>
</feature>
<organism evidence="3 4">
    <name type="scientific">Paraburkholderia dipogonis</name>
    <dbReference type="NCBI Taxonomy" id="1211383"/>
    <lineage>
        <taxon>Bacteria</taxon>
        <taxon>Pseudomonadati</taxon>
        <taxon>Pseudomonadota</taxon>
        <taxon>Betaproteobacteria</taxon>
        <taxon>Burkholderiales</taxon>
        <taxon>Burkholderiaceae</taxon>
        <taxon>Paraburkholderia</taxon>
    </lineage>
</organism>
<accession>A0A4Y8MIZ8</accession>
<dbReference type="AlphaFoldDB" id="A0A4Y8MIZ8"/>
<protein>
    <submittedName>
        <fullName evidence="3">FAD-binding oxidoreductase</fullName>
    </submittedName>
</protein>
<dbReference type="InterPro" id="IPR006076">
    <property type="entry name" value="FAD-dep_OxRdtase"/>
</dbReference>
<dbReference type="InterPro" id="IPR036188">
    <property type="entry name" value="FAD/NAD-bd_sf"/>
</dbReference>
<dbReference type="Gene3D" id="3.50.50.60">
    <property type="entry name" value="FAD/NAD(P)-binding domain"/>
    <property type="match status" value="1"/>
</dbReference>
<dbReference type="SUPFAM" id="SSF51905">
    <property type="entry name" value="FAD/NAD(P)-binding domain"/>
    <property type="match status" value="1"/>
</dbReference>
<keyword evidence="1" id="KW-0560">Oxidoreductase</keyword>
<evidence type="ECO:0000259" key="2">
    <source>
        <dbReference type="Pfam" id="PF01266"/>
    </source>
</evidence>
<comment type="caution">
    <text evidence="3">The sequence shown here is derived from an EMBL/GenBank/DDBJ whole genome shotgun (WGS) entry which is preliminary data.</text>
</comment>
<proteinExistence type="predicted"/>
<dbReference type="Pfam" id="PF01266">
    <property type="entry name" value="DAO"/>
    <property type="match status" value="1"/>
</dbReference>
<sequence>MGDPSADRSVARGGDVSTDDLNSEDLLKRYKVPGQNIFLIGTFDAGVTVLDQQVRALNLVWALVEQDFLQYHRQSNVAGPAGRPQRVAIVGGGFAGLTAAAGLLRKGINADITLFEQRDTLLPLQQGSDSRWLHPHIYDWPKVGSLSGAALLPVLNWTAARASDVVVQILGEWKATYREWHGTSENKFRLYCNARHVQVHETGTDRNQLRIEWVGEQRSPEDGITAVPLNGSPSATYHTVTTGSSEEFDIVLLAVGFGTERDTEQSYWRNETYAQPSLDSQRHTYVVSGQGDGAMMDLLRLRVSQFRQDRILGEIFEGKKQLVDALQEIQALHTGLNAAPGLFNALEVLSDRHPDEFATVRDRMSRRLRRDTEVILSLQVKKFSELFDPATRRISFQNRVLVYLLYKCGGFFPSSRGTDELERDSELIAERVVRRHGTRRDEMLKDVLSEYLYKLISSARTEKDANYFLQPHAPAWRGGYFGFPGRELDAVHLPETTKSSWKKEYLPGPTALMATAFCASLSGVLAAGHSSDFRLRVVLHRVVSFGGREVLQQACDYQGVALSHADKSGVARTFPTHVGTIGLAFGTRQIIRSRKKVSPTELRLYMKSPARALNEASRDMSPSVTFVLAIPIVEPPEPNRHTPPSSVVGVIYIDSQQPGYFINNKVLSGIVTMADGFVSGLQVLSESRLQRLSNMAPPVLFAPNKIVAETNSHPLFDATAKRLLEEVTSIVPPMTGGPFQMNFDYSEFVALE</sequence>